<evidence type="ECO:0000259" key="5">
    <source>
        <dbReference type="PROSITE" id="PS50931"/>
    </source>
</evidence>
<gene>
    <name evidence="6" type="ORF">LCGC14_0062860</name>
</gene>
<dbReference type="SUPFAM" id="SSF53850">
    <property type="entry name" value="Periplasmic binding protein-like II"/>
    <property type="match status" value="1"/>
</dbReference>
<evidence type="ECO:0000256" key="2">
    <source>
        <dbReference type="ARBA" id="ARBA00023015"/>
    </source>
</evidence>
<dbReference type="Pfam" id="PF00126">
    <property type="entry name" value="HTH_1"/>
    <property type="match status" value="1"/>
</dbReference>
<keyword evidence="3" id="KW-0238">DNA-binding</keyword>
<keyword evidence="4" id="KW-0804">Transcription</keyword>
<dbReference type="InterPro" id="IPR036390">
    <property type="entry name" value="WH_DNA-bd_sf"/>
</dbReference>
<feature type="domain" description="HTH lysR-type" evidence="5">
    <location>
        <begin position="2"/>
        <end position="59"/>
    </location>
</feature>
<dbReference type="FunFam" id="3.40.190.290:FF:000001">
    <property type="entry name" value="Transcriptional regulator, LysR family"/>
    <property type="match status" value="1"/>
</dbReference>
<dbReference type="PANTHER" id="PTHR30537">
    <property type="entry name" value="HTH-TYPE TRANSCRIPTIONAL REGULATOR"/>
    <property type="match status" value="1"/>
</dbReference>
<proteinExistence type="inferred from homology"/>
<evidence type="ECO:0000256" key="3">
    <source>
        <dbReference type="ARBA" id="ARBA00023125"/>
    </source>
</evidence>
<dbReference type="GO" id="GO:0006351">
    <property type="term" value="P:DNA-templated transcription"/>
    <property type="evidence" value="ECO:0007669"/>
    <property type="project" value="TreeGrafter"/>
</dbReference>
<dbReference type="AlphaFoldDB" id="A0A0F9W2L3"/>
<dbReference type="CDD" id="cd08422">
    <property type="entry name" value="PBP2_CrgA_like"/>
    <property type="match status" value="1"/>
</dbReference>
<dbReference type="InterPro" id="IPR036388">
    <property type="entry name" value="WH-like_DNA-bd_sf"/>
</dbReference>
<evidence type="ECO:0000256" key="4">
    <source>
        <dbReference type="ARBA" id="ARBA00023163"/>
    </source>
</evidence>
<evidence type="ECO:0000256" key="1">
    <source>
        <dbReference type="ARBA" id="ARBA00009437"/>
    </source>
</evidence>
<reference evidence="6" key="1">
    <citation type="journal article" date="2015" name="Nature">
        <title>Complex archaea that bridge the gap between prokaryotes and eukaryotes.</title>
        <authorList>
            <person name="Spang A."/>
            <person name="Saw J.H."/>
            <person name="Jorgensen S.L."/>
            <person name="Zaremba-Niedzwiedzka K."/>
            <person name="Martijn J."/>
            <person name="Lind A.E."/>
            <person name="van Eijk R."/>
            <person name="Schleper C."/>
            <person name="Guy L."/>
            <person name="Ettema T.J."/>
        </authorList>
    </citation>
    <scope>NUCLEOTIDE SEQUENCE</scope>
</reference>
<dbReference type="InterPro" id="IPR005119">
    <property type="entry name" value="LysR_subst-bd"/>
</dbReference>
<accession>A0A0F9W2L3</accession>
<dbReference type="GO" id="GO:0003700">
    <property type="term" value="F:DNA-binding transcription factor activity"/>
    <property type="evidence" value="ECO:0007669"/>
    <property type="project" value="InterPro"/>
</dbReference>
<dbReference type="Gene3D" id="1.10.10.10">
    <property type="entry name" value="Winged helix-like DNA-binding domain superfamily/Winged helix DNA-binding domain"/>
    <property type="match status" value="1"/>
</dbReference>
<comment type="caution">
    <text evidence="6">The sequence shown here is derived from an EMBL/GenBank/DDBJ whole genome shotgun (WGS) entry which is preliminary data.</text>
</comment>
<dbReference type="PROSITE" id="PS50931">
    <property type="entry name" value="HTH_LYSR"/>
    <property type="match status" value="1"/>
</dbReference>
<sequence>MVRIEDLQLFVRTAALGSFSNVAREVGLLPGQVAAAIKRLERELDTRLFARSTRSLRLTAEGEHYLPFAREALDTLHEGQDRIRRESTQLQGLLQVSAPSDLGRNLLLLWLSEFRRQHPALSLRLLISDQVADVFRDPVDVALRYGVFDDASWVALPLAPWNRRVLVGAPDYLERNGRPQKPTDLAQHHCLLYSLNGRAHDRWQVGDQTVQVTGPLFSNDAEIVRRLAVAGEGLAYKSWLDVHDDIEAGRLEIVLANYQGEPTPLNLVCPHRKQYPPAVQQLHALLRSRLDPLKQELPPLAPDPGLID</sequence>
<name>A0A0F9W2L3_9ZZZZ</name>
<dbReference type="Pfam" id="PF03466">
    <property type="entry name" value="LysR_substrate"/>
    <property type="match status" value="1"/>
</dbReference>
<dbReference type="PANTHER" id="PTHR30537:SF21">
    <property type="entry name" value="HTH-TYPE TRANSCRIPTIONAL REGULATOR SINR-RELATED"/>
    <property type="match status" value="1"/>
</dbReference>
<dbReference type="GO" id="GO:0043565">
    <property type="term" value="F:sequence-specific DNA binding"/>
    <property type="evidence" value="ECO:0007669"/>
    <property type="project" value="TreeGrafter"/>
</dbReference>
<evidence type="ECO:0000313" key="6">
    <source>
        <dbReference type="EMBL" id="KKO06478.1"/>
    </source>
</evidence>
<dbReference type="InterPro" id="IPR000847">
    <property type="entry name" value="LysR_HTH_N"/>
</dbReference>
<keyword evidence="2" id="KW-0805">Transcription regulation</keyword>
<organism evidence="6">
    <name type="scientific">marine sediment metagenome</name>
    <dbReference type="NCBI Taxonomy" id="412755"/>
    <lineage>
        <taxon>unclassified sequences</taxon>
        <taxon>metagenomes</taxon>
        <taxon>ecological metagenomes</taxon>
    </lineage>
</organism>
<comment type="similarity">
    <text evidence="1">Belongs to the LysR transcriptional regulatory family.</text>
</comment>
<dbReference type="Gene3D" id="3.40.190.290">
    <property type="match status" value="1"/>
</dbReference>
<protein>
    <recommendedName>
        <fullName evidence="5">HTH lysR-type domain-containing protein</fullName>
    </recommendedName>
</protein>
<dbReference type="InterPro" id="IPR058163">
    <property type="entry name" value="LysR-type_TF_proteobact-type"/>
</dbReference>
<dbReference type="EMBL" id="LAZR01000015">
    <property type="protein sequence ID" value="KKO06478.1"/>
    <property type="molecule type" value="Genomic_DNA"/>
</dbReference>
<dbReference type="SUPFAM" id="SSF46785">
    <property type="entry name" value="Winged helix' DNA-binding domain"/>
    <property type="match status" value="1"/>
</dbReference>